<proteinExistence type="predicted"/>
<feature type="compositionally biased region" description="Low complexity" evidence="1">
    <location>
        <begin position="46"/>
        <end position="58"/>
    </location>
</feature>
<organism evidence="2 3">
    <name type="scientific">Tenebrio molitor</name>
    <name type="common">Yellow mealworm beetle</name>
    <dbReference type="NCBI Taxonomy" id="7067"/>
    <lineage>
        <taxon>Eukaryota</taxon>
        <taxon>Metazoa</taxon>
        <taxon>Ecdysozoa</taxon>
        <taxon>Arthropoda</taxon>
        <taxon>Hexapoda</taxon>
        <taxon>Insecta</taxon>
        <taxon>Pterygota</taxon>
        <taxon>Neoptera</taxon>
        <taxon>Endopterygota</taxon>
        <taxon>Coleoptera</taxon>
        <taxon>Polyphaga</taxon>
        <taxon>Cucujiformia</taxon>
        <taxon>Tenebrionidae</taxon>
        <taxon>Tenebrio</taxon>
    </lineage>
</organism>
<reference evidence="2" key="1">
    <citation type="journal article" date="2020" name="J Insects Food Feed">
        <title>The yellow mealworm (Tenebrio molitor) genome: a resource for the emerging insects as food and feed industry.</title>
        <authorList>
            <person name="Eriksson T."/>
            <person name="Andere A."/>
            <person name="Kelstrup H."/>
            <person name="Emery V."/>
            <person name="Picard C."/>
        </authorList>
    </citation>
    <scope>NUCLEOTIDE SEQUENCE</scope>
    <source>
        <strain evidence="2">Stoneville</strain>
        <tissue evidence="2">Whole head</tissue>
    </source>
</reference>
<evidence type="ECO:0000313" key="2">
    <source>
        <dbReference type="EMBL" id="KAH0812704.1"/>
    </source>
</evidence>
<gene>
    <name evidence="2" type="ORF">GEV33_010086</name>
</gene>
<dbReference type="EMBL" id="JABDTM020025843">
    <property type="protein sequence ID" value="KAH0812704.1"/>
    <property type="molecule type" value="Genomic_DNA"/>
</dbReference>
<dbReference type="Proteomes" id="UP000719412">
    <property type="component" value="Unassembled WGS sequence"/>
</dbReference>
<sequence length="566" mass="64178">MVTGKRKDNEERKQTPSIRRVDTVGGGREKGAPIRFRPSIRHRTRTVSPSTAAAATSRGNGASIAATHFCGVKRAELSQGLFCLLEVKEKERNAGFGSERFSHRRNGRTPTAAGYIRDVNTNLLELSVERLSLISIGRSGRQLRLFLPKQKQTGPICDVEPAPSLFVIGDSMCRLHRIATHFPSWYANKDRLQEENLIVQCSSPRNYAGVNVSHEGQNKTDTDFTRARVWLRASRILHPSVLDAKHNTAKERTLGRFWCGFEPKLVKKFPVGPADIAMKTGRKFGMLWSLWEPVFCVWGRNLLEESDVKIFSQFQLMEGEVSCALISPSDADPKAAQIPIDRDPAINLLASAGDEKIPRHDLEPEGSLGWVEHRFNLADRGESTIRLLRSLGGSRSTRKYRRIGKLSSQLPKLRLKRRKRQHRGSCETPFIKSHDSDPRRFTVLQVVPVTYVAAIKPCEVVAHNRDFFRRLFGSFSSWWFSGYFLPQESRTHPVLQTNRFRRGFRKTSQEAKAGTENIINEPFYKKIPEDLWLGNYLSVVDMDEKDTTESKAYPDASGMYRPGVKQ</sequence>
<feature type="region of interest" description="Disordered" evidence="1">
    <location>
        <begin position="1"/>
        <end position="59"/>
    </location>
</feature>
<keyword evidence="3" id="KW-1185">Reference proteome</keyword>
<dbReference type="AlphaFoldDB" id="A0A8J6HDJ2"/>
<protein>
    <submittedName>
        <fullName evidence="2">Uncharacterized protein</fullName>
    </submittedName>
</protein>
<accession>A0A8J6HDJ2</accession>
<comment type="caution">
    <text evidence="2">The sequence shown here is derived from an EMBL/GenBank/DDBJ whole genome shotgun (WGS) entry which is preliminary data.</text>
</comment>
<feature type="compositionally biased region" description="Basic and acidic residues" evidence="1">
    <location>
        <begin position="1"/>
        <end position="32"/>
    </location>
</feature>
<evidence type="ECO:0000256" key="1">
    <source>
        <dbReference type="SAM" id="MobiDB-lite"/>
    </source>
</evidence>
<reference evidence="2" key="2">
    <citation type="submission" date="2021-08" db="EMBL/GenBank/DDBJ databases">
        <authorList>
            <person name="Eriksson T."/>
        </authorList>
    </citation>
    <scope>NUCLEOTIDE SEQUENCE</scope>
    <source>
        <strain evidence="2">Stoneville</strain>
        <tissue evidence="2">Whole head</tissue>
    </source>
</reference>
<evidence type="ECO:0000313" key="3">
    <source>
        <dbReference type="Proteomes" id="UP000719412"/>
    </source>
</evidence>
<name>A0A8J6HDJ2_TENMO</name>